<dbReference type="EMBL" id="KN405878">
    <property type="protein sequence ID" value="KHG16294.1"/>
    <property type="molecule type" value="Genomic_DNA"/>
</dbReference>
<dbReference type="AlphaFoldDB" id="A0A0B0NWU6"/>
<accession>A0A0B0NWU6</accession>
<organism evidence="1 2">
    <name type="scientific">Gossypium arboreum</name>
    <name type="common">Tree cotton</name>
    <name type="synonym">Gossypium nanking</name>
    <dbReference type="NCBI Taxonomy" id="29729"/>
    <lineage>
        <taxon>Eukaryota</taxon>
        <taxon>Viridiplantae</taxon>
        <taxon>Streptophyta</taxon>
        <taxon>Embryophyta</taxon>
        <taxon>Tracheophyta</taxon>
        <taxon>Spermatophyta</taxon>
        <taxon>Magnoliopsida</taxon>
        <taxon>eudicotyledons</taxon>
        <taxon>Gunneridae</taxon>
        <taxon>Pentapetalae</taxon>
        <taxon>rosids</taxon>
        <taxon>malvids</taxon>
        <taxon>Malvales</taxon>
        <taxon>Malvaceae</taxon>
        <taxon>Malvoideae</taxon>
        <taxon>Gossypium</taxon>
    </lineage>
</organism>
<evidence type="ECO:0000313" key="1">
    <source>
        <dbReference type="EMBL" id="KHG16294.1"/>
    </source>
</evidence>
<evidence type="ECO:0000313" key="2">
    <source>
        <dbReference type="Proteomes" id="UP000032142"/>
    </source>
</evidence>
<gene>
    <name evidence="1" type="ORF">F383_05675</name>
</gene>
<proteinExistence type="predicted"/>
<reference evidence="2" key="1">
    <citation type="submission" date="2014-09" db="EMBL/GenBank/DDBJ databases">
        <authorList>
            <person name="Mudge J."/>
            <person name="Ramaraj T."/>
            <person name="Lindquist I.E."/>
            <person name="Bharti A.K."/>
            <person name="Sundararajan A."/>
            <person name="Cameron C.T."/>
            <person name="Woodward J.E."/>
            <person name="May G.D."/>
            <person name="Brubaker C."/>
            <person name="Broadhvest J."/>
            <person name="Wilkins T.A."/>
        </authorList>
    </citation>
    <scope>NUCLEOTIDE SEQUENCE</scope>
    <source>
        <strain evidence="2">cv. AKA8401</strain>
    </source>
</reference>
<keyword evidence="2" id="KW-1185">Reference proteome</keyword>
<sequence length="33" mass="3717">MEIRFRVGSDSVLQVFSSIFSDFPLMSSSNGYL</sequence>
<protein>
    <submittedName>
        <fullName evidence="1">Uncharacterized protein</fullName>
    </submittedName>
</protein>
<name>A0A0B0NWU6_GOSAR</name>
<dbReference type="Proteomes" id="UP000032142">
    <property type="component" value="Unassembled WGS sequence"/>
</dbReference>